<dbReference type="InterPro" id="IPR001356">
    <property type="entry name" value="HD"/>
</dbReference>
<name>R9PD95_PSEHS</name>
<evidence type="ECO:0000259" key="7">
    <source>
        <dbReference type="PROSITE" id="PS50071"/>
    </source>
</evidence>
<feature type="compositionally biased region" description="Acidic residues" evidence="6">
    <location>
        <begin position="470"/>
        <end position="480"/>
    </location>
</feature>
<dbReference type="Gene3D" id="1.10.10.60">
    <property type="entry name" value="Homeodomain-like"/>
    <property type="match status" value="1"/>
</dbReference>
<dbReference type="eggNOG" id="ENOG502SCAS">
    <property type="taxonomic scope" value="Eukaryota"/>
</dbReference>
<proteinExistence type="inferred from homology"/>
<evidence type="ECO:0000313" key="8">
    <source>
        <dbReference type="EMBL" id="GAC99319.1"/>
    </source>
</evidence>
<dbReference type="SUPFAM" id="SSF46689">
    <property type="entry name" value="Homeodomain-like"/>
    <property type="match status" value="1"/>
</dbReference>
<evidence type="ECO:0000256" key="2">
    <source>
        <dbReference type="ARBA" id="ARBA00023163"/>
    </source>
</evidence>
<dbReference type="InterPro" id="IPR009057">
    <property type="entry name" value="Homeodomain-like_sf"/>
</dbReference>
<dbReference type="InterPro" id="IPR045224">
    <property type="entry name" value="HDZip_class_I_plant"/>
</dbReference>
<feature type="compositionally biased region" description="Low complexity" evidence="6">
    <location>
        <begin position="459"/>
        <end position="469"/>
    </location>
</feature>
<dbReference type="STRING" id="1305764.R9PD95"/>
<feature type="compositionally biased region" description="Polar residues" evidence="6">
    <location>
        <begin position="617"/>
        <end position="637"/>
    </location>
</feature>
<keyword evidence="1" id="KW-0805">Transcription regulation</keyword>
<evidence type="ECO:0000256" key="5">
    <source>
        <dbReference type="RuleBase" id="RU000682"/>
    </source>
</evidence>
<feature type="region of interest" description="Disordered" evidence="6">
    <location>
        <begin position="455"/>
        <end position="481"/>
    </location>
</feature>
<dbReference type="PANTHER" id="PTHR24326:SF606">
    <property type="entry name" value="HOMEOBOX-LEUCINE ZIPPER PROTEIN ATHB-54"/>
    <property type="match status" value="1"/>
</dbReference>
<feature type="region of interest" description="Disordered" evidence="6">
    <location>
        <begin position="233"/>
        <end position="320"/>
    </location>
</feature>
<dbReference type="Pfam" id="PF00046">
    <property type="entry name" value="Homeodomain"/>
    <property type="match status" value="1"/>
</dbReference>
<comment type="subcellular location">
    <subcellularLocation>
        <location evidence="4 5">Nucleus</location>
    </subcellularLocation>
</comment>
<reference evidence="9" key="1">
    <citation type="journal article" date="2013" name="Genome Announc.">
        <title>Draft genome sequence of the basidiomycetous yeast-like fungus Pseudozyma hubeiensis SY62, which produces an abundant amount of the biosurfactant mannosylerythritol lipids.</title>
        <authorList>
            <person name="Konishi M."/>
            <person name="Hatada Y."/>
            <person name="Horiuchi J."/>
        </authorList>
    </citation>
    <scope>NUCLEOTIDE SEQUENCE [LARGE SCALE GENOMIC DNA]</scope>
    <source>
        <strain evidence="9">SY62</strain>
    </source>
</reference>
<dbReference type="GO" id="GO:0005634">
    <property type="term" value="C:nucleus"/>
    <property type="evidence" value="ECO:0007669"/>
    <property type="project" value="UniProtKB-SubCell"/>
</dbReference>
<feature type="region of interest" description="Disordered" evidence="6">
    <location>
        <begin position="521"/>
        <end position="545"/>
    </location>
</feature>
<dbReference type="GeneID" id="24112185"/>
<feature type="DNA-binding region" description="Homeobox" evidence="4">
    <location>
        <begin position="184"/>
        <end position="243"/>
    </location>
</feature>
<dbReference type="PANTHER" id="PTHR24326">
    <property type="entry name" value="HOMEOBOX-LEUCINE ZIPPER PROTEIN"/>
    <property type="match status" value="1"/>
</dbReference>
<dbReference type="CDD" id="cd00086">
    <property type="entry name" value="homeodomain"/>
    <property type="match status" value="1"/>
</dbReference>
<gene>
    <name evidence="8" type="ORF">PHSY_006920</name>
</gene>
<evidence type="ECO:0000256" key="6">
    <source>
        <dbReference type="SAM" id="MobiDB-lite"/>
    </source>
</evidence>
<dbReference type="SMART" id="SM00389">
    <property type="entry name" value="HOX"/>
    <property type="match status" value="1"/>
</dbReference>
<dbReference type="GO" id="GO:0043565">
    <property type="term" value="F:sequence-specific DNA binding"/>
    <property type="evidence" value="ECO:0007669"/>
    <property type="project" value="TreeGrafter"/>
</dbReference>
<evidence type="ECO:0000256" key="1">
    <source>
        <dbReference type="ARBA" id="ARBA00023015"/>
    </source>
</evidence>
<keyword evidence="4 5" id="KW-0238">DNA-binding</keyword>
<keyword evidence="4 5" id="KW-0539">Nucleus</keyword>
<protein>
    <recommendedName>
        <fullName evidence="7">Homeobox domain-containing protein</fullName>
    </recommendedName>
</protein>
<dbReference type="AlphaFoldDB" id="R9PD95"/>
<dbReference type="HOGENOM" id="CLU_436267_0_0_1"/>
<evidence type="ECO:0000313" key="9">
    <source>
        <dbReference type="Proteomes" id="UP000014071"/>
    </source>
</evidence>
<feature type="compositionally biased region" description="Low complexity" evidence="6">
    <location>
        <begin position="289"/>
        <end position="304"/>
    </location>
</feature>
<keyword evidence="9" id="KW-1185">Reference proteome</keyword>
<dbReference type="OrthoDB" id="6159439at2759"/>
<comment type="similarity">
    <text evidence="3">Belongs to the HD-ZIP homeobox family. Class I subfamily.</text>
</comment>
<dbReference type="RefSeq" id="XP_012192906.1">
    <property type="nucleotide sequence ID" value="XM_012337516.1"/>
</dbReference>
<evidence type="ECO:0000256" key="4">
    <source>
        <dbReference type="PROSITE-ProRule" id="PRU00108"/>
    </source>
</evidence>
<dbReference type="Proteomes" id="UP000014071">
    <property type="component" value="Unassembled WGS sequence"/>
</dbReference>
<sequence length="663" mass="72517">MRLPLFPSSSIRNAFSRPYTNMLKETMTDVDFFSQVISLTSQISTNLTTASSPIRKTVKLTATIPLNLGYVEEDSFSLDLSGLAVDKAYHDALLMLFKNQLVDLEEAYQIEYDKAVTVMRQENLYEEAHDEAFRGLLTRLFATDSQRVWHVILEEVRRAPLAIARQSKPVSTGAGCLVFSDGETHKVGRGHDSDAVRILEQAFEHTPNITQAEKFQLAEATGLQPKQVTIWFQNRRNRKGKKGSKLAITSQSDSDPLSFKNGSPPPSPMRDFTLSEKKRKSYGALGRASLDSSSYDSDSPSSLPKKPRLPSAESEVSDGSASSYEHHAAFTCWSTPSSHSNSSSLDLSGMSDFDSPRKPRNVFDYMKPRTLNVKAITSMPKLTIPAPQQHASTNATLGQRSPFLCDIATSKVATGANLDFSGLYFNLDSVADDQSFRESVQRVLSNMSGYEADISRNVSSSSWSSQQTTTDDDGWEDVDDSIASHVNGGWQVQISSGPTQVDAMPSQEAPQTTLLPRAQSAPLDQTNNGLNTGSDNAHSQPSLFGDDSFDLSQFFQSTSVPTHMPSIMTFPQQHGLFEVPLPQVHTQELGEIEKPLDMDLDDIQSILDSNIFASSLPSSQQSNGGIAPQNSSAQGCNAGTGAEMGEGVFQMNFDLDSNSFGYV</sequence>
<dbReference type="GO" id="GO:0045893">
    <property type="term" value="P:positive regulation of DNA-templated transcription"/>
    <property type="evidence" value="ECO:0007669"/>
    <property type="project" value="TreeGrafter"/>
</dbReference>
<feature type="region of interest" description="Disordered" evidence="6">
    <location>
        <begin position="617"/>
        <end position="639"/>
    </location>
</feature>
<feature type="compositionally biased region" description="Polar residues" evidence="6">
    <location>
        <begin position="522"/>
        <end position="542"/>
    </location>
</feature>
<dbReference type="PROSITE" id="PS50071">
    <property type="entry name" value="HOMEOBOX_2"/>
    <property type="match status" value="1"/>
</dbReference>
<evidence type="ECO:0000256" key="3">
    <source>
        <dbReference type="ARBA" id="ARBA00025748"/>
    </source>
</evidence>
<dbReference type="EMBL" id="DF238831">
    <property type="protein sequence ID" value="GAC99319.1"/>
    <property type="molecule type" value="Genomic_DNA"/>
</dbReference>
<accession>R9PD95</accession>
<organism evidence="8 9">
    <name type="scientific">Pseudozyma hubeiensis (strain SY62)</name>
    <name type="common">Yeast</name>
    <dbReference type="NCBI Taxonomy" id="1305764"/>
    <lineage>
        <taxon>Eukaryota</taxon>
        <taxon>Fungi</taxon>
        <taxon>Dikarya</taxon>
        <taxon>Basidiomycota</taxon>
        <taxon>Ustilaginomycotina</taxon>
        <taxon>Ustilaginomycetes</taxon>
        <taxon>Ustilaginales</taxon>
        <taxon>Ustilaginaceae</taxon>
        <taxon>Pseudozyma</taxon>
    </lineage>
</organism>
<dbReference type="GO" id="GO:0003700">
    <property type="term" value="F:DNA-binding transcription factor activity"/>
    <property type="evidence" value="ECO:0007669"/>
    <property type="project" value="InterPro"/>
</dbReference>
<feature type="compositionally biased region" description="Basic residues" evidence="6">
    <location>
        <begin position="235"/>
        <end position="244"/>
    </location>
</feature>
<keyword evidence="2" id="KW-0804">Transcription</keyword>
<feature type="domain" description="Homeobox" evidence="7">
    <location>
        <begin position="182"/>
        <end position="242"/>
    </location>
</feature>
<keyword evidence="4 5" id="KW-0371">Homeobox</keyword>